<evidence type="ECO:0000313" key="3">
    <source>
        <dbReference type="Proteomes" id="UP001066276"/>
    </source>
</evidence>
<sequence>MRSTAEYPGGTMKGQQQETTRMNPEVHGLEATQAERVIKTDGGDMEACRRKGAEQQGDTEGDAGERTSKQRDVEGGDALGGGSRRNAVIATREEEPEKEN</sequence>
<reference evidence="2" key="1">
    <citation type="journal article" date="2022" name="bioRxiv">
        <title>Sequencing and chromosome-scale assembly of the giantPleurodeles waltlgenome.</title>
        <authorList>
            <person name="Brown T."/>
            <person name="Elewa A."/>
            <person name="Iarovenko S."/>
            <person name="Subramanian E."/>
            <person name="Araus A.J."/>
            <person name="Petzold A."/>
            <person name="Susuki M."/>
            <person name="Suzuki K.-i.T."/>
            <person name="Hayashi T."/>
            <person name="Toyoda A."/>
            <person name="Oliveira C."/>
            <person name="Osipova E."/>
            <person name="Leigh N.D."/>
            <person name="Simon A."/>
            <person name="Yun M.H."/>
        </authorList>
    </citation>
    <scope>NUCLEOTIDE SEQUENCE</scope>
    <source>
        <strain evidence="2">20211129_DDA</strain>
        <tissue evidence="2">Liver</tissue>
    </source>
</reference>
<gene>
    <name evidence="2" type="ORF">NDU88_001129</name>
</gene>
<evidence type="ECO:0000313" key="2">
    <source>
        <dbReference type="EMBL" id="KAJ1191814.1"/>
    </source>
</evidence>
<feature type="region of interest" description="Disordered" evidence="1">
    <location>
        <begin position="1"/>
        <end position="100"/>
    </location>
</feature>
<dbReference type="AlphaFoldDB" id="A0AAV7UV62"/>
<feature type="compositionally biased region" description="Basic and acidic residues" evidence="1">
    <location>
        <begin position="63"/>
        <end position="74"/>
    </location>
</feature>
<keyword evidence="3" id="KW-1185">Reference proteome</keyword>
<name>A0AAV7UV62_PLEWA</name>
<accession>A0AAV7UV62</accession>
<organism evidence="2 3">
    <name type="scientific">Pleurodeles waltl</name>
    <name type="common">Iberian ribbed newt</name>
    <dbReference type="NCBI Taxonomy" id="8319"/>
    <lineage>
        <taxon>Eukaryota</taxon>
        <taxon>Metazoa</taxon>
        <taxon>Chordata</taxon>
        <taxon>Craniata</taxon>
        <taxon>Vertebrata</taxon>
        <taxon>Euteleostomi</taxon>
        <taxon>Amphibia</taxon>
        <taxon>Batrachia</taxon>
        <taxon>Caudata</taxon>
        <taxon>Salamandroidea</taxon>
        <taxon>Salamandridae</taxon>
        <taxon>Pleurodelinae</taxon>
        <taxon>Pleurodeles</taxon>
    </lineage>
</organism>
<feature type="compositionally biased region" description="Basic and acidic residues" evidence="1">
    <location>
        <begin position="91"/>
        <end position="100"/>
    </location>
</feature>
<dbReference type="Proteomes" id="UP001066276">
    <property type="component" value="Chromosome 2_2"/>
</dbReference>
<comment type="caution">
    <text evidence="2">The sequence shown here is derived from an EMBL/GenBank/DDBJ whole genome shotgun (WGS) entry which is preliminary data.</text>
</comment>
<dbReference type="EMBL" id="JANPWB010000004">
    <property type="protein sequence ID" value="KAJ1191814.1"/>
    <property type="molecule type" value="Genomic_DNA"/>
</dbReference>
<feature type="compositionally biased region" description="Basic and acidic residues" evidence="1">
    <location>
        <begin position="36"/>
        <end position="53"/>
    </location>
</feature>
<protein>
    <submittedName>
        <fullName evidence="2">Uncharacterized protein</fullName>
    </submittedName>
</protein>
<evidence type="ECO:0000256" key="1">
    <source>
        <dbReference type="SAM" id="MobiDB-lite"/>
    </source>
</evidence>
<proteinExistence type="predicted"/>
<feature type="compositionally biased region" description="Polar residues" evidence="1">
    <location>
        <begin position="13"/>
        <end position="22"/>
    </location>
</feature>